<comment type="caution">
    <text evidence="3">The sequence shown here is derived from an EMBL/GenBank/DDBJ whole genome shotgun (WGS) entry which is preliminary data.</text>
</comment>
<dbReference type="InterPro" id="IPR032109">
    <property type="entry name" value="Big_3_5"/>
</dbReference>
<protein>
    <submittedName>
        <fullName evidence="3">Ig-like domain repeat protein</fullName>
    </submittedName>
</protein>
<feature type="domain" description="Bacterial Ig-like" evidence="2">
    <location>
        <begin position="88"/>
        <end position="159"/>
    </location>
</feature>
<reference evidence="4" key="1">
    <citation type="journal article" date="2019" name="Int. J. Syst. Evol. Microbiol.">
        <title>The Global Catalogue of Microorganisms (GCM) 10K type strain sequencing project: providing services to taxonomists for standard genome sequencing and annotation.</title>
        <authorList>
            <consortium name="The Broad Institute Genomics Platform"/>
            <consortium name="The Broad Institute Genome Sequencing Center for Infectious Disease"/>
            <person name="Wu L."/>
            <person name="Ma J."/>
        </authorList>
    </citation>
    <scope>NUCLEOTIDE SEQUENCE [LARGE SCALE GENOMIC DNA]</scope>
    <source>
        <strain evidence="4">CGMCC 1.10759</strain>
    </source>
</reference>
<dbReference type="RefSeq" id="WP_380593877.1">
    <property type="nucleotide sequence ID" value="NZ_JBHSDU010000001.1"/>
</dbReference>
<evidence type="ECO:0000256" key="1">
    <source>
        <dbReference type="SAM" id="SignalP"/>
    </source>
</evidence>
<evidence type="ECO:0000313" key="4">
    <source>
        <dbReference type="Proteomes" id="UP001595904"/>
    </source>
</evidence>
<organism evidence="3 4">
    <name type="scientific">Steroidobacter flavus</name>
    <dbReference type="NCBI Taxonomy" id="1842136"/>
    <lineage>
        <taxon>Bacteria</taxon>
        <taxon>Pseudomonadati</taxon>
        <taxon>Pseudomonadota</taxon>
        <taxon>Gammaproteobacteria</taxon>
        <taxon>Steroidobacterales</taxon>
        <taxon>Steroidobacteraceae</taxon>
        <taxon>Steroidobacter</taxon>
    </lineage>
</organism>
<dbReference type="Proteomes" id="UP001595904">
    <property type="component" value="Unassembled WGS sequence"/>
</dbReference>
<dbReference type="Gene3D" id="2.60.40.10">
    <property type="entry name" value="Immunoglobulins"/>
    <property type="match status" value="1"/>
</dbReference>
<gene>
    <name evidence="3" type="ORF">ACFPN2_00415</name>
</gene>
<proteinExistence type="predicted"/>
<accession>A0ABV8SIV9</accession>
<dbReference type="EMBL" id="JBHSDU010000001">
    <property type="protein sequence ID" value="MFC4307531.1"/>
    <property type="molecule type" value="Genomic_DNA"/>
</dbReference>
<dbReference type="InterPro" id="IPR013783">
    <property type="entry name" value="Ig-like_fold"/>
</dbReference>
<evidence type="ECO:0000313" key="3">
    <source>
        <dbReference type="EMBL" id="MFC4307531.1"/>
    </source>
</evidence>
<keyword evidence="1" id="KW-0732">Signal</keyword>
<keyword evidence="4" id="KW-1185">Reference proteome</keyword>
<evidence type="ECO:0000259" key="2">
    <source>
        <dbReference type="Pfam" id="PF16640"/>
    </source>
</evidence>
<dbReference type="Pfam" id="PF16640">
    <property type="entry name" value="Big_3_5"/>
    <property type="match status" value="1"/>
</dbReference>
<feature type="chain" id="PRO_5046006101" evidence="1">
    <location>
        <begin position="24"/>
        <end position="174"/>
    </location>
</feature>
<feature type="signal peptide" evidence="1">
    <location>
        <begin position="1"/>
        <end position="23"/>
    </location>
</feature>
<sequence length="174" mass="17830">MKSTKAIWILGAGVCALSSAHSAQTVSYVYDALGRLTDVQILGGPGSGVTQSYTYDAAGNRLQHNVTAPGQSAVTLMVATPRVNITSAGGTLTVSVAGSSPGGTVTFTENGVFLGIANVVNGQASITVEGLPTGMHSIRATYSGDGTHAPQITTFNIKVQDLRWLPAVLDLLVN</sequence>
<name>A0ABV8SIV9_9GAMM</name>